<name>A0A7X9P340_9BACT</name>
<dbReference type="EMBL" id="JABANE010000014">
    <property type="protein sequence ID" value="NME67739.1"/>
    <property type="molecule type" value="Genomic_DNA"/>
</dbReference>
<organism evidence="1 2">
    <name type="scientific">Flammeovirga aprica JL-4</name>
    <dbReference type="NCBI Taxonomy" id="694437"/>
    <lineage>
        <taxon>Bacteria</taxon>
        <taxon>Pseudomonadati</taxon>
        <taxon>Bacteroidota</taxon>
        <taxon>Cytophagia</taxon>
        <taxon>Cytophagales</taxon>
        <taxon>Flammeovirgaceae</taxon>
        <taxon>Flammeovirga</taxon>
    </lineage>
</organism>
<dbReference type="RefSeq" id="WP_169656068.1">
    <property type="nucleotide sequence ID" value="NZ_JABANE010000014.1"/>
</dbReference>
<gene>
    <name evidence="1" type="ORF">HHU12_07180</name>
</gene>
<proteinExistence type="predicted"/>
<protein>
    <recommendedName>
        <fullName evidence="3">ABC transporter ATPase</fullName>
    </recommendedName>
</protein>
<evidence type="ECO:0008006" key="3">
    <source>
        <dbReference type="Google" id="ProtNLM"/>
    </source>
</evidence>
<dbReference type="Proteomes" id="UP000576082">
    <property type="component" value="Unassembled WGS sequence"/>
</dbReference>
<sequence>MKSLNQLPDSSRIWIYQSNRAFTTEEQENISSLLTQFISTWNAHGSDLDAGFSIEKGQFIIISVDEKVHAASGCSIDKSVGVIRSIESSLNVSLFERTTVAYLNTDEEVATFKMNEAKGMVTDGLLTPSTFIFDNTIQTLGDFRSRWIVEAGNSWLKRYFKITV</sequence>
<evidence type="ECO:0000313" key="2">
    <source>
        <dbReference type="Proteomes" id="UP000576082"/>
    </source>
</evidence>
<accession>A0A7X9P340</accession>
<keyword evidence="2" id="KW-1185">Reference proteome</keyword>
<comment type="caution">
    <text evidence="1">The sequence shown here is derived from an EMBL/GenBank/DDBJ whole genome shotgun (WGS) entry which is preliminary data.</text>
</comment>
<dbReference type="AlphaFoldDB" id="A0A7X9P340"/>
<evidence type="ECO:0000313" key="1">
    <source>
        <dbReference type="EMBL" id="NME67739.1"/>
    </source>
</evidence>
<reference evidence="1 2" key="1">
    <citation type="submission" date="2020-04" db="EMBL/GenBank/DDBJ databases">
        <title>Flammeovirga sp. SR4, a novel species isolated from seawater.</title>
        <authorList>
            <person name="Wang X."/>
        </authorList>
    </citation>
    <scope>NUCLEOTIDE SEQUENCE [LARGE SCALE GENOMIC DNA]</scope>
    <source>
        <strain evidence="1 2">ATCC 23126</strain>
    </source>
</reference>